<dbReference type="GO" id="GO:0016491">
    <property type="term" value="F:oxidoreductase activity"/>
    <property type="evidence" value="ECO:0007669"/>
    <property type="project" value="InterPro"/>
</dbReference>
<evidence type="ECO:0000313" key="5">
    <source>
        <dbReference type="Proteomes" id="UP000305526"/>
    </source>
</evidence>
<keyword evidence="5" id="KW-1185">Reference proteome</keyword>
<evidence type="ECO:0000313" key="4">
    <source>
        <dbReference type="Proteomes" id="UP000294619"/>
    </source>
</evidence>
<name>A0A4R3YFH5_9PAST</name>
<dbReference type="EMBL" id="VDGV01000009">
    <property type="protein sequence ID" value="TNG93305.1"/>
    <property type="molecule type" value="Genomic_DNA"/>
</dbReference>
<dbReference type="NCBIfam" id="TIGR02118">
    <property type="entry name" value="EthD family reductase"/>
    <property type="match status" value="1"/>
</dbReference>
<sequence length="108" mass="12586">MSEKQAFKHVGLIYKKADMSFEEFVDYWHNVHTKITTKLPNLRKYVVNPIDRREYPDSPIDGFSELWFDSIEDAQAAFASEIGQQAYNDVPNFAENVAVTYITETQKF</sequence>
<evidence type="ECO:0000313" key="2">
    <source>
        <dbReference type="EMBL" id="TCV89243.1"/>
    </source>
</evidence>
<dbReference type="SUPFAM" id="SSF54909">
    <property type="entry name" value="Dimeric alpha+beta barrel"/>
    <property type="match status" value="1"/>
</dbReference>
<proteinExistence type="predicted"/>
<evidence type="ECO:0000313" key="3">
    <source>
        <dbReference type="EMBL" id="TNG93305.1"/>
    </source>
</evidence>
<dbReference type="AlphaFoldDB" id="A0A4R3YFH5"/>
<evidence type="ECO:0000259" key="1">
    <source>
        <dbReference type="Pfam" id="PF07110"/>
    </source>
</evidence>
<protein>
    <submittedName>
        <fullName evidence="3">EthD family reductase</fullName>
    </submittedName>
    <submittedName>
        <fullName evidence="2">Uncharacterized protein (TIGR02118 family)</fullName>
    </submittedName>
</protein>
<dbReference type="EMBL" id="SMCP01000002">
    <property type="protein sequence ID" value="TCV89243.1"/>
    <property type="molecule type" value="Genomic_DNA"/>
</dbReference>
<organism evidence="2 4">
    <name type="scientific">Testudinibacter aquarius</name>
    <dbReference type="NCBI Taxonomy" id="1524974"/>
    <lineage>
        <taxon>Bacteria</taxon>
        <taxon>Pseudomonadati</taxon>
        <taxon>Pseudomonadota</taxon>
        <taxon>Gammaproteobacteria</taxon>
        <taxon>Pasteurellales</taxon>
        <taxon>Pasteurellaceae</taxon>
        <taxon>Testudinibacter</taxon>
    </lineage>
</organism>
<reference evidence="2 4" key="1">
    <citation type="submission" date="2019-03" db="EMBL/GenBank/DDBJ databases">
        <title>Genomic Encyclopedia of Type Strains, Phase IV (KMG-IV): sequencing the most valuable type-strain genomes for metagenomic binning, comparative biology and taxonomic classification.</title>
        <authorList>
            <person name="Goeker M."/>
        </authorList>
    </citation>
    <scope>NUCLEOTIDE SEQUENCE [LARGE SCALE GENOMIC DNA]</scope>
    <source>
        <strain evidence="2 4">DSM 28140</strain>
    </source>
</reference>
<comment type="caution">
    <text evidence="2">The sequence shown here is derived from an EMBL/GenBank/DDBJ whole genome shotgun (WGS) entry which is preliminary data.</text>
</comment>
<gene>
    <name evidence="2" type="ORF">EDC16_102120</name>
    <name evidence="3" type="ORF">FHQ21_01575</name>
</gene>
<dbReference type="Proteomes" id="UP000294619">
    <property type="component" value="Unassembled WGS sequence"/>
</dbReference>
<dbReference type="Pfam" id="PF07110">
    <property type="entry name" value="EthD"/>
    <property type="match status" value="1"/>
</dbReference>
<dbReference type="InterPro" id="IPR009799">
    <property type="entry name" value="EthD_dom"/>
</dbReference>
<dbReference type="InterPro" id="IPR011008">
    <property type="entry name" value="Dimeric_a/b-barrel"/>
</dbReference>
<dbReference type="RefSeq" id="WP_132965013.1">
    <property type="nucleotide sequence ID" value="NZ_LEKL01000019.1"/>
</dbReference>
<reference evidence="3 5" key="2">
    <citation type="submission" date="2019-05" db="EMBL/GenBank/DDBJ databases">
        <title>Pasteurellaceae isolates from reptiles.</title>
        <authorList>
            <person name="Bojesen A.M."/>
            <person name="Lund E."/>
        </authorList>
    </citation>
    <scope>NUCLEOTIDE SEQUENCE [LARGE SCALE GENOMIC DNA]</scope>
    <source>
        <strain evidence="3 5">ELNT2x</strain>
    </source>
</reference>
<dbReference type="Proteomes" id="UP000305526">
    <property type="component" value="Unassembled WGS sequence"/>
</dbReference>
<dbReference type="Gene3D" id="3.30.70.100">
    <property type="match status" value="1"/>
</dbReference>
<accession>A0A4R3YFH5</accession>
<feature type="domain" description="EthD" evidence="1">
    <location>
        <begin position="16"/>
        <end position="95"/>
    </location>
</feature>